<feature type="transmembrane region" description="Helical" evidence="1">
    <location>
        <begin position="101"/>
        <end position="124"/>
    </location>
</feature>
<dbReference type="Gene3D" id="1.20.144.10">
    <property type="entry name" value="Phosphatidic acid phosphatase type 2/haloperoxidase"/>
    <property type="match status" value="2"/>
</dbReference>
<dbReference type="RefSeq" id="WP_161075236.1">
    <property type="nucleotide sequence ID" value="NZ_CP086370.1"/>
</dbReference>
<evidence type="ECO:0000259" key="2">
    <source>
        <dbReference type="SMART" id="SM00014"/>
    </source>
</evidence>
<dbReference type="AlphaFoldDB" id="A0A7X4HGV5"/>
<dbReference type="CDD" id="cd03392">
    <property type="entry name" value="PAP2_like_2"/>
    <property type="match status" value="1"/>
</dbReference>
<keyword evidence="1" id="KW-0812">Transmembrane</keyword>
<reference evidence="3 4" key="1">
    <citation type="submission" date="2019-12" db="EMBL/GenBank/DDBJ databases">
        <title>Novel species isolated from a subtropical stream in China.</title>
        <authorList>
            <person name="Lu H."/>
        </authorList>
    </citation>
    <scope>NUCLEOTIDE SEQUENCE [LARGE SCALE GENOMIC DNA]</scope>
    <source>
        <strain evidence="3 4">FT127W</strain>
    </source>
</reference>
<dbReference type="Proteomes" id="UP000450676">
    <property type="component" value="Unassembled WGS sequence"/>
</dbReference>
<gene>
    <name evidence="3" type="ORF">GTP77_26810</name>
</gene>
<dbReference type="EMBL" id="WWCU01000049">
    <property type="protein sequence ID" value="MYN10935.1"/>
    <property type="molecule type" value="Genomic_DNA"/>
</dbReference>
<feature type="transmembrane region" description="Helical" evidence="1">
    <location>
        <begin position="67"/>
        <end position="92"/>
    </location>
</feature>
<accession>A0A7X4HGV5</accession>
<name>A0A7X4HGV5_9BURK</name>
<dbReference type="InterPro" id="IPR000326">
    <property type="entry name" value="PAP2/HPO"/>
</dbReference>
<feature type="transmembrane region" description="Helical" evidence="1">
    <location>
        <begin position="14"/>
        <end position="33"/>
    </location>
</feature>
<feature type="domain" description="Phosphatidic acid phosphatase type 2/haloperoxidase" evidence="2">
    <location>
        <begin position="101"/>
        <end position="216"/>
    </location>
</feature>
<evidence type="ECO:0000313" key="3">
    <source>
        <dbReference type="EMBL" id="MYN10935.1"/>
    </source>
</evidence>
<dbReference type="Pfam" id="PF01569">
    <property type="entry name" value="PAP2"/>
    <property type="match status" value="1"/>
</dbReference>
<dbReference type="PANTHER" id="PTHR14969">
    <property type="entry name" value="SPHINGOSINE-1-PHOSPHATE PHOSPHOHYDROLASE"/>
    <property type="match status" value="1"/>
</dbReference>
<keyword evidence="4" id="KW-1185">Reference proteome</keyword>
<feature type="transmembrane region" description="Helical" evidence="1">
    <location>
        <begin position="201"/>
        <end position="222"/>
    </location>
</feature>
<evidence type="ECO:0000256" key="1">
    <source>
        <dbReference type="SAM" id="Phobius"/>
    </source>
</evidence>
<evidence type="ECO:0000313" key="4">
    <source>
        <dbReference type="Proteomes" id="UP000450676"/>
    </source>
</evidence>
<dbReference type="InterPro" id="IPR036938">
    <property type="entry name" value="PAP2/HPO_sf"/>
</dbReference>
<keyword evidence="1" id="KW-0472">Membrane</keyword>
<comment type="caution">
    <text evidence="3">The sequence shown here is derived from an EMBL/GenBank/DDBJ whole genome shotgun (WGS) entry which is preliminary data.</text>
</comment>
<feature type="transmembrane region" description="Helical" evidence="1">
    <location>
        <begin position="144"/>
        <end position="163"/>
    </location>
</feature>
<dbReference type="SMART" id="SM00014">
    <property type="entry name" value="acidPPc"/>
    <property type="match status" value="1"/>
</dbReference>
<sequence length="236" mass="25714">MRFVEARLTPGDEFGLHLTAGAALMMAAVAVFAEVAEDVAENDGVAAFDRHVSDWMHAHAQEPYTSLMWLFTHLHSVAGMVVLVLLAGVFFWRRPQPHGRYWLLALALSVPGGMLLNVALKHIFQRARPVFEEPMLTLATYSFPSGHTVAATLFWGLMASYAVMGGGRWRVRCALAGAATLMVLLTGVSRIYLGAHYPSDVLAAMVEGCGWLAVCITGCSTLRRRRAAQAARLQTS</sequence>
<organism evidence="3 4">
    <name type="scientific">Pseudoduganella aquatica</name>
    <dbReference type="NCBI Taxonomy" id="2660641"/>
    <lineage>
        <taxon>Bacteria</taxon>
        <taxon>Pseudomonadati</taxon>
        <taxon>Pseudomonadota</taxon>
        <taxon>Betaproteobacteria</taxon>
        <taxon>Burkholderiales</taxon>
        <taxon>Oxalobacteraceae</taxon>
        <taxon>Telluria group</taxon>
        <taxon>Pseudoduganella</taxon>
    </lineage>
</organism>
<feature type="transmembrane region" description="Helical" evidence="1">
    <location>
        <begin position="175"/>
        <end position="195"/>
    </location>
</feature>
<dbReference type="PANTHER" id="PTHR14969:SF13">
    <property type="entry name" value="AT30094P"/>
    <property type="match status" value="1"/>
</dbReference>
<proteinExistence type="predicted"/>
<keyword evidence="1" id="KW-1133">Transmembrane helix</keyword>
<dbReference type="SUPFAM" id="SSF48317">
    <property type="entry name" value="Acid phosphatase/Vanadium-dependent haloperoxidase"/>
    <property type="match status" value="1"/>
</dbReference>
<protein>
    <submittedName>
        <fullName evidence="3">Phosphatase PAP2 family protein</fullName>
    </submittedName>
</protein>